<dbReference type="Proteomes" id="UP000789920">
    <property type="component" value="Unassembled WGS sequence"/>
</dbReference>
<sequence>PDLKNCLLSGKVEWHTRNSAQVIMIPQTLVMSRFHRSESPEAHTNYVFKSTIIRLRHERFSQLWRSLCYRCYAKPLQ</sequence>
<feature type="non-terminal residue" evidence="1">
    <location>
        <position position="77"/>
    </location>
</feature>
<reference evidence="1" key="1">
    <citation type="submission" date="2021-06" db="EMBL/GenBank/DDBJ databases">
        <authorList>
            <person name="Kallberg Y."/>
            <person name="Tangrot J."/>
            <person name="Rosling A."/>
        </authorList>
    </citation>
    <scope>NUCLEOTIDE SEQUENCE</scope>
    <source>
        <strain evidence="1">MA461A</strain>
    </source>
</reference>
<protein>
    <submittedName>
        <fullName evidence="1">8930_t:CDS:1</fullName>
    </submittedName>
</protein>
<dbReference type="EMBL" id="CAJVQC010074463">
    <property type="protein sequence ID" value="CAG8813060.1"/>
    <property type="molecule type" value="Genomic_DNA"/>
</dbReference>
<gene>
    <name evidence="1" type="ORF">RPERSI_LOCUS23677</name>
</gene>
<evidence type="ECO:0000313" key="2">
    <source>
        <dbReference type="Proteomes" id="UP000789920"/>
    </source>
</evidence>
<keyword evidence="2" id="KW-1185">Reference proteome</keyword>
<proteinExistence type="predicted"/>
<name>A0ACA9RVR9_9GLOM</name>
<comment type="caution">
    <text evidence="1">The sequence shown here is derived from an EMBL/GenBank/DDBJ whole genome shotgun (WGS) entry which is preliminary data.</text>
</comment>
<accession>A0ACA9RVR9</accession>
<evidence type="ECO:0000313" key="1">
    <source>
        <dbReference type="EMBL" id="CAG8813060.1"/>
    </source>
</evidence>
<feature type="non-terminal residue" evidence="1">
    <location>
        <position position="1"/>
    </location>
</feature>
<organism evidence="1 2">
    <name type="scientific">Racocetra persica</name>
    <dbReference type="NCBI Taxonomy" id="160502"/>
    <lineage>
        <taxon>Eukaryota</taxon>
        <taxon>Fungi</taxon>
        <taxon>Fungi incertae sedis</taxon>
        <taxon>Mucoromycota</taxon>
        <taxon>Glomeromycotina</taxon>
        <taxon>Glomeromycetes</taxon>
        <taxon>Diversisporales</taxon>
        <taxon>Gigasporaceae</taxon>
        <taxon>Racocetra</taxon>
    </lineage>
</organism>